<dbReference type="InterPro" id="IPR024962">
    <property type="entry name" value="YukD-like"/>
</dbReference>
<dbReference type="InterPro" id="IPR000626">
    <property type="entry name" value="Ubiquitin-like_dom"/>
</dbReference>
<keyword evidence="3" id="KW-1185">Reference proteome</keyword>
<dbReference type="PROSITE" id="PS50053">
    <property type="entry name" value="UBIQUITIN_2"/>
    <property type="match status" value="1"/>
</dbReference>
<dbReference type="Proteomes" id="UP000637513">
    <property type="component" value="Unassembled WGS sequence"/>
</dbReference>
<organism evidence="2 3">
    <name type="scientific">Jutongia hominis</name>
    <dbReference type="NCBI Taxonomy" id="2763664"/>
    <lineage>
        <taxon>Bacteria</taxon>
        <taxon>Bacillati</taxon>
        <taxon>Bacillota</taxon>
        <taxon>Clostridia</taxon>
        <taxon>Lachnospirales</taxon>
        <taxon>Lachnospiraceae</taxon>
        <taxon>Jutongia</taxon>
    </lineage>
</organism>
<dbReference type="EMBL" id="JACRSW010000027">
    <property type="protein sequence ID" value="MBC8557474.1"/>
    <property type="molecule type" value="Genomic_DNA"/>
</dbReference>
<dbReference type="Gene3D" id="3.10.20.90">
    <property type="entry name" value="Phosphatidylinositol 3-kinase Catalytic Subunit, Chain A, domain 1"/>
    <property type="match status" value="1"/>
</dbReference>
<protein>
    <recommendedName>
        <fullName evidence="1">Ubiquitin-like domain-containing protein</fullName>
    </recommendedName>
</protein>
<evidence type="ECO:0000259" key="1">
    <source>
        <dbReference type="PROSITE" id="PS50053"/>
    </source>
</evidence>
<dbReference type="Pfam" id="PF08817">
    <property type="entry name" value="YukD"/>
    <property type="match status" value="1"/>
</dbReference>
<evidence type="ECO:0000313" key="2">
    <source>
        <dbReference type="EMBL" id="MBC8557474.1"/>
    </source>
</evidence>
<comment type="caution">
    <text evidence="2">The sequence shown here is derived from an EMBL/GenBank/DDBJ whole genome shotgun (WGS) entry which is preliminary data.</text>
</comment>
<feature type="domain" description="Ubiquitin-like" evidence="1">
    <location>
        <begin position="4"/>
        <end position="82"/>
    </location>
</feature>
<evidence type="ECO:0000313" key="3">
    <source>
        <dbReference type="Proteomes" id="UP000637513"/>
    </source>
</evidence>
<dbReference type="RefSeq" id="WP_249304676.1">
    <property type="nucleotide sequence ID" value="NZ_JACRSW010000027.1"/>
</dbReference>
<name>A0ABR7MUI9_9FIRM</name>
<reference evidence="2 3" key="1">
    <citation type="submission" date="2020-08" db="EMBL/GenBank/DDBJ databases">
        <title>Genome public.</title>
        <authorList>
            <person name="Liu C."/>
            <person name="Sun Q."/>
        </authorList>
    </citation>
    <scope>NUCLEOTIDE SEQUENCE [LARGE SCALE GENOMIC DNA]</scope>
    <source>
        <strain evidence="2 3">BX3</strain>
    </source>
</reference>
<proteinExistence type="predicted"/>
<sequence length="82" mass="9503">MILVDVYIPAIDEVLDFELDEHAKVQELMREMTEMLVRRTKSKNVEPVENFLLYDKETGTALPYDASLHSYGIRSGDRLMLV</sequence>
<gene>
    <name evidence="2" type="ORF">H8700_07115</name>
</gene>
<accession>A0ABR7MUI9</accession>